<feature type="domain" description="LIM zinc-binding" evidence="7">
    <location>
        <begin position="82"/>
        <end position="142"/>
    </location>
</feature>
<keyword evidence="2" id="KW-0677">Repeat</keyword>
<dbReference type="InterPro" id="IPR001781">
    <property type="entry name" value="Znf_LIM"/>
</dbReference>
<dbReference type="Pfam" id="PF00412">
    <property type="entry name" value="LIM"/>
    <property type="match status" value="3"/>
</dbReference>
<dbReference type="PROSITE" id="PS00478">
    <property type="entry name" value="LIM_DOMAIN_1"/>
    <property type="match status" value="1"/>
</dbReference>
<reference evidence="8" key="1">
    <citation type="thesis" date="2020" institute="ProQuest LLC" country="789 East Eisenhower Parkway, Ann Arbor, MI, USA">
        <title>Comparative Genomics and Chromosome Evolution.</title>
        <authorList>
            <person name="Mudd A.B."/>
        </authorList>
    </citation>
    <scope>NUCLEOTIDE SEQUENCE</scope>
    <source>
        <strain evidence="8">237g6f4</strain>
        <tissue evidence="8">Blood</tissue>
    </source>
</reference>
<keyword evidence="4 5" id="KW-0440">LIM domain</keyword>
<evidence type="ECO:0000313" key="8">
    <source>
        <dbReference type="EMBL" id="KAG8545552.1"/>
    </source>
</evidence>
<dbReference type="EMBL" id="WNYA01001548">
    <property type="protein sequence ID" value="KAG8545552.1"/>
    <property type="molecule type" value="Genomic_DNA"/>
</dbReference>
<evidence type="ECO:0000256" key="3">
    <source>
        <dbReference type="ARBA" id="ARBA00022833"/>
    </source>
</evidence>
<dbReference type="Proteomes" id="UP000824782">
    <property type="component" value="Unassembled WGS sequence"/>
</dbReference>
<keyword evidence="9" id="KW-1185">Reference proteome</keyword>
<keyword evidence="3 5" id="KW-0862">Zinc</keyword>
<dbReference type="SMART" id="SM00132">
    <property type="entry name" value="LIM"/>
    <property type="match status" value="3"/>
</dbReference>
<evidence type="ECO:0000313" key="9">
    <source>
        <dbReference type="Proteomes" id="UP000824782"/>
    </source>
</evidence>
<name>A0AAV6ZDW7_ENGPU</name>
<dbReference type="AlphaFoldDB" id="A0AAV6ZDW7"/>
<evidence type="ECO:0000259" key="7">
    <source>
        <dbReference type="PROSITE" id="PS50023"/>
    </source>
</evidence>
<protein>
    <recommendedName>
        <fullName evidence="7">LIM zinc-binding domain-containing protein</fullName>
    </recommendedName>
</protein>
<gene>
    <name evidence="8" type="ORF">GDO81_020670</name>
</gene>
<keyword evidence="1 5" id="KW-0479">Metal-binding</keyword>
<feature type="compositionally biased region" description="Basic residues" evidence="6">
    <location>
        <begin position="330"/>
        <end position="341"/>
    </location>
</feature>
<evidence type="ECO:0000256" key="2">
    <source>
        <dbReference type="ARBA" id="ARBA00022737"/>
    </source>
</evidence>
<dbReference type="PROSITE" id="PS50023">
    <property type="entry name" value="LIM_DOMAIN_2"/>
    <property type="match status" value="2"/>
</dbReference>
<feature type="region of interest" description="Disordered" evidence="6">
    <location>
        <begin position="288"/>
        <end position="341"/>
    </location>
</feature>
<evidence type="ECO:0000256" key="6">
    <source>
        <dbReference type="SAM" id="MobiDB-lite"/>
    </source>
</evidence>
<accession>A0AAV6ZDW7</accession>
<sequence>MKHRAIVHVTDDSSESCCMRCSGKILAGDTAVCTERFPDDNLRWHHKCFVCETCHLPLSQFIYFLQDSRIYCGRHHAELTRARCAACDQLIMSERCTIAEGLCWHVEHFCCWECEMVLGGSRYFLKGGRPFCSGCFQRFHAESCEACGEPVDPEGELVTFKGQYWHTLPSCFCCSSCRTPLQKSEFMAHDDNFYCSQHCLTLGSRLSFSSKYHINMIEPSSAKCNSYLHFSCHVTPGTPNSKQIKPLPHETCSATRCQEVIQRLFIDRDKESNKSWLPKHNQIIEVEEDSSCSSSDSEPEGFFLGRPIPSYSLNRESNSSVRGKSMDIKSRHRGKSCKLYK</sequence>
<evidence type="ECO:0000256" key="4">
    <source>
        <dbReference type="ARBA" id="ARBA00023038"/>
    </source>
</evidence>
<organism evidence="8 9">
    <name type="scientific">Engystomops pustulosus</name>
    <name type="common">Tungara frog</name>
    <name type="synonym">Physalaemus pustulosus</name>
    <dbReference type="NCBI Taxonomy" id="76066"/>
    <lineage>
        <taxon>Eukaryota</taxon>
        <taxon>Metazoa</taxon>
        <taxon>Chordata</taxon>
        <taxon>Craniata</taxon>
        <taxon>Vertebrata</taxon>
        <taxon>Euteleostomi</taxon>
        <taxon>Amphibia</taxon>
        <taxon>Batrachia</taxon>
        <taxon>Anura</taxon>
        <taxon>Neobatrachia</taxon>
        <taxon>Hyloidea</taxon>
        <taxon>Leptodactylidae</taxon>
        <taxon>Leiuperinae</taxon>
        <taxon>Engystomops</taxon>
    </lineage>
</organism>
<dbReference type="GO" id="GO:0046872">
    <property type="term" value="F:metal ion binding"/>
    <property type="evidence" value="ECO:0007669"/>
    <property type="project" value="UniProtKB-KW"/>
</dbReference>
<evidence type="ECO:0000256" key="1">
    <source>
        <dbReference type="ARBA" id="ARBA00022723"/>
    </source>
</evidence>
<dbReference type="Gene3D" id="2.10.110.10">
    <property type="entry name" value="Cysteine Rich Protein"/>
    <property type="match status" value="3"/>
</dbReference>
<feature type="compositionally biased region" description="Polar residues" evidence="6">
    <location>
        <begin position="311"/>
        <end position="322"/>
    </location>
</feature>
<evidence type="ECO:0000256" key="5">
    <source>
        <dbReference type="PROSITE-ProRule" id="PRU00125"/>
    </source>
</evidence>
<comment type="caution">
    <text evidence="8">The sequence shown here is derived from an EMBL/GenBank/DDBJ whole genome shotgun (WGS) entry which is preliminary data.</text>
</comment>
<dbReference type="FunFam" id="2.10.110.10:FF:000005">
    <property type="entry name" value="Testin isoform 1"/>
    <property type="match status" value="1"/>
</dbReference>
<dbReference type="PANTHER" id="PTHR24211:SF38">
    <property type="entry name" value="LOC100145136 PROTEIN"/>
    <property type="match status" value="1"/>
</dbReference>
<dbReference type="PANTHER" id="PTHR24211">
    <property type="entry name" value="LIM DOMAIN-CONTAINING PROTEIN"/>
    <property type="match status" value="1"/>
</dbReference>
<dbReference type="InterPro" id="IPR047120">
    <property type="entry name" value="Pk/Esn/Tes"/>
</dbReference>
<feature type="domain" description="LIM zinc-binding" evidence="7">
    <location>
        <begin position="16"/>
        <end position="81"/>
    </location>
</feature>
<dbReference type="SUPFAM" id="SSF57716">
    <property type="entry name" value="Glucocorticoid receptor-like (DNA-binding domain)"/>
    <property type="match status" value="2"/>
</dbReference>
<proteinExistence type="predicted"/>